<dbReference type="AlphaFoldDB" id="A0A1H0XYE9"/>
<dbReference type="EMBL" id="FNJW01000008">
    <property type="protein sequence ID" value="SDQ07928.1"/>
    <property type="molecule type" value="Genomic_DNA"/>
</dbReference>
<protein>
    <recommendedName>
        <fullName evidence="3">Transglutaminase-like superfamily protein</fullName>
    </recommendedName>
</protein>
<gene>
    <name evidence="1" type="ORF">SAMN04487752_0576</name>
</gene>
<name>A0A1H0XYE9_9LACT</name>
<dbReference type="Proteomes" id="UP000199481">
    <property type="component" value="Unassembled WGS sequence"/>
</dbReference>
<proteinExistence type="predicted"/>
<reference evidence="2" key="1">
    <citation type="submission" date="2016-10" db="EMBL/GenBank/DDBJ databases">
        <authorList>
            <person name="Varghese N."/>
            <person name="Submissions S."/>
        </authorList>
    </citation>
    <scope>NUCLEOTIDE SEQUENCE [LARGE SCALE GENOMIC DNA]</scope>
    <source>
        <strain evidence="2">MPL-11</strain>
    </source>
</reference>
<evidence type="ECO:0008006" key="3">
    <source>
        <dbReference type="Google" id="ProtNLM"/>
    </source>
</evidence>
<evidence type="ECO:0000313" key="2">
    <source>
        <dbReference type="Proteomes" id="UP000199481"/>
    </source>
</evidence>
<keyword evidence="2" id="KW-1185">Reference proteome</keyword>
<accession>A0A1H0XYE9</accession>
<evidence type="ECO:0000313" key="1">
    <source>
        <dbReference type="EMBL" id="SDQ07928.1"/>
    </source>
</evidence>
<organism evidence="1 2">
    <name type="scientific">Carnobacterium viridans</name>
    <dbReference type="NCBI Taxonomy" id="174587"/>
    <lineage>
        <taxon>Bacteria</taxon>
        <taxon>Bacillati</taxon>
        <taxon>Bacillota</taxon>
        <taxon>Bacilli</taxon>
        <taxon>Lactobacillales</taxon>
        <taxon>Carnobacteriaceae</taxon>
        <taxon>Carnobacterium</taxon>
    </lineage>
</organism>
<sequence>MKHTTSLVIRFRDAIEMAKNNGEFNDDFSFYRFPRGCCGDTSDLLAQFLLEYGIKTYYVFGTFRPDLFENIQTHAWLLTENQIIIDITGDQFSADSNYFNYDKSVYIGETDNFHALFEDTERIVHENKGLDALGHRCQPRLKTLYQKITKYL</sequence>
<dbReference type="OrthoDB" id="573272at2"/>
<dbReference type="RefSeq" id="WP_089975036.1">
    <property type="nucleotide sequence ID" value="NZ_CP084916.1"/>
</dbReference>